<proteinExistence type="predicted"/>
<accession>A0ABW4JGH7</accession>
<evidence type="ECO:0000256" key="1">
    <source>
        <dbReference type="SAM" id="MobiDB-lite"/>
    </source>
</evidence>
<dbReference type="RefSeq" id="WP_377943292.1">
    <property type="nucleotide sequence ID" value="NZ_JBHUCX010000028.1"/>
</dbReference>
<dbReference type="EMBL" id="JBHUCX010000028">
    <property type="protein sequence ID" value="MFD1675421.1"/>
    <property type="molecule type" value="Genomic_DNA"/>
</dbReference>
<name>A0ABW4JGH7_9BACL</name>
<gene>
    <name evidence="2" type="ORF">ACFSB2_12020</name>
</gene>
<comment type="caution">
    <text evidence="2">The sequence shown here is derived from an EMBL/GenBank/DDBJ whole genome shotgun (WGS) entry which is preliminary data.</text>
</comment>
<dbReference type="Proteomes" id="UP001597079">
    <property type="component" value="Unassembled WGS sequence"/>
</dbReference>
<evidence type="ECO:0000313" key="2">
    <source>
        <dbReference type="EMBL" id="MFD1675421.1"/>
    </source>
</evidence>
<sequence length="140" mass="16003">MFNSKTTVKQQVILQIPVYYGIEHKYQKTLADAGVFLVCQGGGHHVKSSRRQAKLQTVLALAQSVRVWRRVGRRLRAGDPAQQRGVDMKGQRNGAHAPSKAELLEDRERKRKKLERLMSSENTYRRKRGGAITSQRHKID</sequence>
<protein>
    <submittedName>
        <fullName evidence="2">Uncharacterized protein</fullName>
    </submittedName>
</protein>
<evidence type="ECO:0000313" key="3">
    <source>
        <dbReference type="Proteomes" id="UP001597079"/>
    </source>
</evidence>
<feature type="region of interest" description="Disordered" evidence="1">
    <location>
        <begin position="76"/>
        <end position="140"/>
    </location>
</feature>
<feature type="compositionally biased region" description="Basic residues" evidence="1">
    <location>
        <begin position="125"/>
        <end position="140"/>
    </location>
</feature>
<keyword evidence="3" id="KW-1185">Reference proteome</keyword>
<reference evidence="3" key="1">
    <citation type="journal article" date="2019" name="Int. J. Syst. Evol. Microbiol.">
        <title>The Global Catalogue of Microorganisms (GCM) 10K type strain sequencing project: providing services to taxonomists for standard genome sequencing and annotation.</title>
        <authorList>
            <consortium name="The Broad Institute Genomics Platform"/>
            <consortium name="The Broad Institute Genome Sequencing Center for Infectious Disease"/>
            <person name="Wu L."/>
            <person name="Ma J."/>
        </authorList>
    </citation>
    <scope>NUCLEOTIDE SEQUENCE [LARGE SCALE GENOMIC DNA]</scope>
    <source>
        <strain evidence="3">CGMCC 1.12286</strain>
    </source>
</reference>
<organism evidence="2 3">
    <name type="scientific">Alicyclobacillus fodiniaquatilis</name>
    <dbReference type="NCBI Taxonomy" id="1661150"/>
    <lineage>
        <taxon>Bacteria</taxon>
        <taxon>Bacillati</taxon>
        <taxon>Bacillota</taxon>
        <taxon>Bacilli</taxon>
        <taxon>Bacillales</taxon>
        <taxon>Alicyclobacillaceae</taxon>
        <taxon>Alicyclobacillus</taxon>
    </lineage>
</organism>